<dbReference type="EMBL" id="CP024768">
    <property type="protein sequence ID" value="QGY30069.1"/>
    <property type="molecule type" value="Genomic_DNA"/>
</dbReference>
<evidence type="ECO:0008006" key="3">
    <source>
        <dbReference type="Google" id="ProtNLM"/>
    </source>
</evidence>
<name>A0A6B9GAF6_PANCY</name>
<dbReference type="RefSeq" id="WP_208715984.1">
    <property type="nucleotide sequence ID" value="NZ_CP024768.1"/>
</dbReference>
<proteinExistence type="predicted"/>
<sequence>MIGICKLCLEVRELQQSHIIPRSYFKNLKKEDGKIVVLEEGKKSITGNFDPKEPMLCRACEQFLSINYEHYGIRVLRDHKNFRKNSNHIVISSFDYKRFYLFLISILWRASVAKHIHYDNVHGSEEIDDILRLCIYQNDINLDKRYGLKLDHFMRMSIFRIVDSTQSIKDEVIKVLLSNIIQKNVDSSGGVMWYFMVEGFIVFYHLSVGKDLHEIRTLRFHSQLKKGSHQKIMKLEITKSEILIELFRSMIEAARQDD</sequence>
<evidence type="ECO:0000313" key="1">
    <source>
        <dbReference type="EMBL" id="QGY30069.1"/>
    </source>
</evidence>
<accession>A0A6B9GAF6</accession>
<gene>
    <name evidence="1" type="ORF">CUN67_14485</name>
</gene>
<protein>
    <recommendedName>
        <fullName evidence="3">DUF4238 domain-containing protein</fullName>
    </recommendedName>
</protein>
<dbReference type="AlphaFoldDB" id="A0A6B9GAF6"/>
<dbReference type="Proteomes" id="UP000502005">
    <property type="component" value="Chromosome"/>
</dbReference>
<organism evidence="1 2">
    <name type="scientific">Pantoea cypripedii</name>
    <name type="common">Pectobacterium cypripedii</name>
    <name type="synonym">Erwinia cypripedii</name>
    <dbReference type="NCBI Taxonomy" id="55209"/>
    <lineage>
        <taxon>Bacteria</taxon>
        <taxon>Pseudomonadati</taxon>
        <taxon>Pseudomonadota</taxon>
        <taxon>Gammaproteobacteria</taxon>
        <taxon>Enterobacterales</taxon>
        <taxon>Erwiniaceae</taxon>
        <taxon>Pantoea</taxon>
    </lineage>
</organism>
<evidence type="ECO:0000313" key="2">
    <source>
        <dbReference type="Proteomes" id="UP000502005"/>
    </source>
</evidence>
<reference evidence="1 2" key="1">
    <citation type="submission" date="2017-11" db="EMBL/GenBank/DDBJ databases">
        <title>Genome sequence of Pantoea cypripedii NE1.</title>
        <authorList>
            <person name="Nascimento F.X."/>
        </authorList>
    </citation>
    <scope>NUCLEOTIDE SEQUENCE [LARGE SCALE GENOMIC DNA]</scope>
    <source>
        <strain evidence="1 2">NE1</strain>
    </source>
</reference>